<feature type="region of interest" description="Disordered" evidence="1">
    <location>
        <begin position="105"/>
        <end position="164"/>
    </location>
</feature>
<feature type="compositionally biased region" description="Basic and acidic residues" evidence="1">
    <location>
        <begin position="120"/>
        <end position="133"/>
    </location>
</feature>
<reference evidence="3" key="1">
    <citation type="submission" date="2024-04" db="EMBL/GenBank/DDBJ databases">
        <authorList>
            <person name="Shaw F."/>
            <person name="Minotto A."/>
        </authorList>
    </citation>
    <scope>NUCLEOTIDE SEQUENCE [LARGE SCALE GENOMIC DNA]</scope>
</reference>
<evidence type="ECO:0000256" key="1">
    <source>
        <dbReference type="SAM" id="MobiDB-lite"/>
    </source>
</evidence>
<protein>
    <recommendedName>
        <fullName evidence="4">BRCT domain-containing protein</fullName>
    </recommendedName>
</protein>
<accession>A0ABP1E455</accession>
<proteinExistence type="predicted"/>
<name>A0ABP1E455_9APHY</name>
<dbReference type="EMBL" id="OZ037951">
    <property type="protein sequence ID" value="CAL1713998.1"/>
    <property type="molecule type" value="Genomic_DNA"/>
</dbReference>
<evidence type="ECO:0008006" key="4">
    <source>
        <dbReference type="Google" id="ProtNLM"/>
    </source>
</evidence>
<organism evidence="2 3">
    <name type="scientific">Somion occarium</name>
    <dbReference type="NCBI Taxonomy" id="3059160"/>
    <lineage>
        <taxon>Eukaryota</taxon>
        <taxon>Fungi</taxon>
        <taxon>Dikarya</taxon>
        <taxon>Basidiomycota</taxon>
        <taxon>Agaricomycotina</taxon>
        <taxon>Agaricomycetes</taxon>
        <taxon>Polyporales</taxon>
        <taxon>Cerrenaceae</taxon>
        <taxon>Somion</taxon>
    </lineage>
</organism>
<gene>
    <name evidence="2" type="ORF">GFSPODELE1_LOCUS9583</name>
</gene>
<evidence type="ECO:0000313" key="2">
    <source>
        <dbReference type="EMBL" id="CAL1713998.1"/>
    </source>
</evidence>
<evidence type="ECO:0000313" key="3">
    <source>
        <dbReference type="Proteomes" id="UP001497453"/>
    </source>
</evidence>
<sequence>MPIPLQLFHGQACFSPSIAQSTVKAWVMHGGTLAQTKQEKSQADYYFCADSADPWLPSLLQNPIVVFHAAWITRSVEAKVLLPCAYFVLDQPTPLAKSMSAAIPVNSRPEVTPRRGTVRKRQEVDHDTPDSDRRPRKKTRRAELKIQSPSSPLSGKDLSVRFSSPPAAKERDLKYVKMIQMVKPLELKLQSCISRTQPSSCPQAWKDLLEKTQTISPIPRVLVSDALHALRDVSTGRSTLFEPEGEYGGKLFRCFRKERT</sequence>
<dbReference type="Proteomes" id="UP001497453">
    <property type="component" value="Chromosome 8"/>
</dbReference>
<keyword evidence="3" id="KW-1185">Reference proteome</keyword>